<dbReference type="PANTHER" id="PTHR43537:SF53">
    <property type="entry name" value="HTH-TYPE TRANSCRIPTIONAL REPRESSOR NANR"/>
    <property type="match status" value="1"/>
</dbReference>
<dbReference type="NCBIfam" id="NF003011">
    <property type="entry name" value="PRK03837.1"/>
    <property type="match status" value="1"/>
</dbReference>
<dbReference type="PROSITE" id="PS50949">
    <property type="entry name" value="HTH_GNTR"/>
    <property type="match status" value="1"/>
</dbReference>
<evidence type="ECO:0000313" key="6">
    <source>
        <dbReference type="Proteomes" id="UP001220530"/>
    </source>
</evidence>
<dbReference type="CDD" id="cd07377">
    <property type="entry name" value="WHTH_GntR"/>
    <property type="match status" value="1"/>
</dbReference>
<dbReference type="Pfam" id="PF00392">
    <property type="entry name" value="GntR"/>
    <property type="match status" value="1"/>
</dbReference>
<evidence type="ECO:0000256" key="2">
    <source>
        <dbReference type="ARBA" id="ARBA00023125"/>
    </source>
</evidence>
<dbReference type="SMART" id="SM00345">
    <property type="entry name" value="HTH_GNTR"/>
    <property type="match status" value="1"/>
</dbReference>
<dbReference type="Gene3D" id="1.10.10.10">
    <property type="entry name" value="Winged helix-like DNA-binding domain superfamily/Winged helix DNA-binding domain"/>
    <property type="match status" value="1"/>
</dbReference>
<evidence type="ECO:0000259" key="4">
    <source>
        <dbReference type="PROSITE" id="PS50949"/>
    </source>
</evidence>
<dbReference type="SUPFAM" id="SSF48008">
    <property type="entry name" value="GntR ligand-binding domain-like"/>
    <property type="match status" value="1"/>
</dbReference>
<dbReference type="InterPro" id="IPR008920">
    <property type="entry name" value="TF_FadR/GntR_C"/>
</dbReference>
<dbReference type="InterPro" id="IPR036390">
    <property type="entry name" value="WH_DNA-bd_sf"/>
</dbReference>
<dbReference type="PRINTS" id="PR00035">
    <property type="entry name" value="HTHGNTR"/>
</dbReference>
<dbReference type="PANTHER" id="PTHR43537">
    <property type="entry name" value="TRANSCRIPTIONAL REGULATOR, GNTR FAMILY"/>
    <property type="match status" value="1"/>
</dbReference>
<organism evidence="5 6">
    <name type="scientific">Devosia algicola</name>
    <dbReference type="NCBI Taxonomy" id="3026418"/>
    <lineage>
        <taxon>Bacteria</taxon>
        <taxon>Pseudomonadati</taxon>
        <taxon>Pseudomonadota</taxon>
        <taxon>Alphaproteobacteria</taxon>
        <taxon>Hyphomicrobiales</taxon>
        <taxon>Devosiaceae</taxon>
        <taxon>Devosia</taxon>
    </lineage>
</organism>
<sequence>MSIDKPIARVKLSDQVQSRLLSFIHAEKLRPGDPLPSERELMETYSVGRPAIREAMQNLKRMGLIEIKHGERPRIAEPSFDRMVDQMSETMRHLLIHSSTSLSHLKEARATFEMEVGRIAARKRTPADIEDLEAILARQDSVRLNAPAFLKADGDFHHRIALISGNPIFSSLSQSLFGWLAQFHFDLVRKPGLERITLDEHWQIVEAIKKGDPEETARVTEAHLNRANRLYHQDNYSQAN</sequence>
<evidence type="ECO:0000313" key="5">
    <source>
        <dbReference type="EMBL" id="WDR01303.1"/>
    </source>
</evidence>
<gene>
    <name evidence="5" type="primary">nanR</name>
    <name evidence="5" type="ORF">PSQ19_10650</name>
</gene>
<dbReference type="Proteomes" id="UP001220530">
    <property type="component" value="Chromosome"/>
</dbReference>
<accession>A0ABY7YJE7</accession>
<keyword evidence="3" id="KW-0804">Transcription</keyword>
<feature type="domain" description="HTH gntR-type" evidence="4">
    <location>
        <begin position="10"/>
        <end position="78"/>
    </location>
</feature>
<name>A0ABY7YJE7_9HYPH</name>
<reference evidence="5 6" key="1">
    <citation type="submission" date="2023-02" db="EMBL/GenBank/DDBJ databases">
        <title>Devosia algicola sp. nov., isolated from the phycosphere of marine algae.</title>
        <authorList>
            <person name="Kim J.M."/>
            <person name="Lee J.K."/>
            <person name="Choi B.J."/>
            <person name="Bayburt H."/>
            <person name="Jeon C.O."/>
        </authorList>
    </citation>
    <scope>NUCLEOTIDE SEQUENCE [LARGE SCALE GENOMIC DNA]</scope>
    <source>
        <strain evidence="5 6">G20-9</strain>
    </source>
</reference>
<dbReference type="InterPro" id="IPR036388">
    <property type="entry name" value="WH-like_DNA-bd_sf"/>
</dbReference>
<dbReference type="EMBL" id="CP118246">
    <property type="protein sequence ID" value="WDR01303.1"/>
    <property type="molecule type" value="Genomic_DNA"/>
</dbReference>
<keyword evidence="6" id="KW-1185">Reference proteome</keyword>
<dbReference type="SUPFAM" id="SSF46785">
    <property type="entry name" value="Winged helix' DNA-binding domain"/>
    <property type="match status" value="1"/>
</dbReference>
<dbReference type="Pfam" id="PF07729">
    <property type="entry name" value="FCD"/>
    <property type="match status" value="1"/>
</dbReference>
<dbReference type="RefSeq" id="WP_282217714.1">
    <property type="nucleotide sequence ID" value="NZ_CP118246.1"/>
</dbReference>
<keyword evidence="1" id="KW-0805">Transcription regulation</keyword>
<proteinExistence type="predicted"/>
<evidence type="ECO:0000256" key="3">
    <source>
        <dbReference type="ARBA" id="ARBA00023163"/>
    </source>
</evidence>
<dbReference type="Gene3D" id="1.20.120.530">
    <property type="entry name" value="GntR ligand-binding domain-like"/>
    <property type="match status" value="1"/>
</dbReference>
<keyword evidence="2" id="KW-0238">DNA-binding</keyword>
<dbReference type="InterPro" id="IPR011711">
    <property type="entry name" value="GntR_C"/>
</dbReference>
<dbReference type="SMART" id="SM00895">
    <property type="entry name" value="FCD"/>
    <property type="match status" value="1"/>
</dbReference>
<protein>
    <submittedName>
        <fullName evidence="5">Transcriptional regulator NanR</fullName>
    </submittedName>
</protein>
<evidence type="ECO:0000256" key="1">
    <source>
        <dbReference type="ARBA" id="ARBA00023015"/>
    </source>
</evidence>
<dbReference type="InterPro" id="IPR000524">
    <property type="entry name" value="Tscrpt_reg_HTH_GntR"/>
</dbReference>